<dbReference type="EMBL" id="DSDK01000509">
    <property type="protein sequence ID" value="HDR51838.1"/>
    <property type="molecule type" value="Genomic_DNA"/>
</dbReference>
<feature type="non-terminal residue" evidence="3">
    <location>
        <position position="92"/>
    </location>
</feature>
<feature type="modified residue" description="4-aspartylphosphate" evidence="1">
    <location>
        <position position="55"/>
    </location>
</feature>
<dbReference type="GO" id="GO:0000160">
    <property type="term" value="P:phosphorelay signal transduction system"/>
    <property type="evidence" value="ECO:0007669"/>
    <property type="project" value="InterPro"/>
</dbReference>
<dbReference type="Gene3D" id="3.40.50.2300">
    <property type="match status" value="1"/>
</dbReference>
<sequence>MKIVIIEDEQHTAEDLAETIKKAESGAQIGAILRSVKEAVAYFQNNERPDLIFCDIQLGDGLSFEIFNRIPISSPVIFCTAYDEYALKAFKA</sequence>
<feature type="domain" description="Response regulatory" evidence="2">
    <location>
        <begin position="2"/>
        <end position="92"/>
    </location>
</feature>
<accession>A0A831LLI7</accession>
<evidence type="ECO:0000256" key="1">
    <source>
        <dbReference type="PROSITE-ProRule" id="PRU00169"/>
    </source>
</evidence>
<evidence type="ECO:0000259" key="2">
    <source>
        <dbReference type="PROSITE" id="PS50110"/>
    </source>
</evidence>
<organism evidence="3">
    <name type="scientific">Mariniphaga anaerophila</name>
    <dbReference type="NCBI Taxonomy" id="1484053"/>
    <lineage>
        <taxon>Bacteria</taxon>
        <taxon>Pseudomonadati</taxon>
        <taxon>Bacteroidota</taxon>
        <taxon>Bacteroidia</taxon>
        <taxon>Marinilabiliales</taxon>
        <taxon>Prolixibacteraceae</taxon>
        <taxon>Mariniphaga</taxon>
    </lineage>
</organism>
<evidence type="ECO:0000313" key="3">
    <source>
        <dbReference type="EMBL" id="HDR51838.1"/>
    </source>
</evidence>
<dbReference type="InterPro" id="IPR011006">
    <property type="entry name" value="CheY-like_superfamily"/>
</dbReference>
<dbReference type="Pfam" id="PF00072">
    <property type="entry name" value="Response_reg"/>
    <property type="match status" value="1"/>
</dbReference>
<dbReference type="PROSITE" id="PS50110">
    <property type="entry name" value="RESPONSE_REGULATORY"/>
    <property type="match status" value="1"/>
</dbReference>
<dbReference type="InterPro" id="IPR001789">
    <property type="entry name" value="Sig_transdc_resp-reg_receiver"/>
</dbReference>
<name>A0A831LLI7_9BACT</name>
<keyword evidence="1" id="KW-0597">Phosphoprotein</keyword>
<dbReference type="Proteomes" id="UP000886047">
    <property type="component" value="Unassembled WGS sequence"/>
</dbReference>
<dbReference type="AlphaFoldDB" id="A0A831LLI7"/>
<dbReference type="SUPFAM" id="SSF52172">
    <property type="entry name" value="CheY-like"/>
    <property type="match status" value="1"/>
</dbReference>
<comment type="caution">
    <text evidence="3">The sequence shown here is derived from an EMBL/GenBank/DDBJ whole genome shotgun (WGS) entry which is preliminary data.</text>
</comment>
<protein>
    <submittedName>
        <fullName evidence="3">Response regulator</fullName>
    </submittedName>
</protein>
<gene>
    <name evidence="3" type="ORF">ENN90_09530</name>
</gene>
<proteinExistence type="predicted"/>
<reference evidence="3" key="1">
    <citation type="journal article" date="2020" name="mSystems">
        <title>Genome- and Community-Level Interaction Insights into Carbon Utilization and Element Cycling Functions of Hydrothermarchaeota in Hydrothermal Sediment.</title>
        <authorList>
            <person name="Zhou Z."/>
            <person name="Liu Y."/>
            <person name="Xu W."/>
            <person name="Pan J."/>
            <person name="Luo Z.H."/>
            <person name="Li M."/>
        </authorList>
    </citation>
    <scope>NUCLEOTIDE SEQUENCE [LARGE SCALE GENOMIC DNA]</scope>
    <source>
        <strain evidence="3">SpSt-1217</strain>
    </source>
</reference>